<dbReference type="NCBIfam" id="TIGR03814">
    <property type="entry name" value="Gln_ase"/>
    <property type="match status" value="1"/>
</dbReference>
<evidence type="ECO:0000313" key="12">
    <source>
        <dbReference type="EMBL" id="LAB70492.1"/>
    </source>
</evidence>
<dbReference type="InterPro" id="IPR041541">
    <property type="entry name" value="Glutaminase_EF-hand"/>
</dbReference>
<dbReference type="SUPFAM" id="SSF56601">
    <property type="entry name" value="beta-lactamase/transpeptidase-like"/>
    <property type="match status" value="1"/>
</dbReference>
<dbReference type="Pfam" id="PF04960">
    <property type="entry name" value="Glutaminase"/>
    <property type="match status" value="1"/>
</dbReference>
<dbReference type="Pfam" id="PF12796">
    <property type="entry name" value="Ank_2"/>
    <property type="match status" value="1"/>
</dbReference>
<dbReference type="AlphaFoldDB" id="A0A2P2I911"/>
<protein>
    <recommendedName>
        <fullName evidence="3">glutaminase</fullName>
        <ecNumber evidence="3">3.5.1.2</ecNumber>
    </recommendedName>
    <alternativeName>
        <fullName evidence="8">L-glutamine amidohydrolase</fullName>
    </alternativeName>
</protein>
<comment type="similarity">
    <text evidence="1">Belongs to the glutaminase family.</text>
</comment>
<keyword evidence="4" id="KW-0677">Repeat</keyword>
<dbReference type="InterPro" id="IPR036770">
    <property type="entry name" value="Ankyrin_rpt-contain_sf"/>
</dbReference>
<feature type="region of interest" description="Disordered" evidence="10">
    <location>
        <begin position="546"/>
        <end position="580"/>
    </location>
</feature>
<feature type="repeat" description="ANK" evidence="9">
    <location>
        <begin position="485"/>
        <end position="508"/>
    </location>
</feature>
<comment type="subunit">
    <text evidence="2">Homotetramer.</text>
</comment>
<dbReference type="PROSITE" id="PS50297">
    <property type="entry name" value="ANK_REP_REGION"/>
    <property type="match status" value="1"/>
</dbReference>
<evidence type="ECO:0000256" key="6">
    <source>
        <dbReference type="ARBA" id="ARBA00023043"/>
    </source>
</evidence>
<evidence type="ECO:0000256" key="4">
    <source>
        <dbReference type="ARBA" id="ARBA00022737"/>
    </source>
</evidence>
<evidence type="ECO:0000256" key="5">
    <source>
        <dbReference type="ARBA" id="ARBA00022801"/>
    </source>
</evidence>
<feature type="domain" description="Glutaminase EF-hand" evidence="11">
    <location>
        <begin position="27"/>
        <end position="118"/>
    </location>
</feature>
<accession>A0A2P2I911</accession>
<dbReference type="PANTHER" id="PTHR12544">
    <property type="entry name" value="GLUTAMINASE"/>
    <property type="match status" value="1"/>
</dbReference>
<proteinExistence type="evidence at transcript level"/>
<dbReference type="Gene3D" id="1.25.40.20">
    <property type="entry name" value="Ankyrin repeat-containing domain"/>
    <property type="match status" value="1"/>
</dbReference>
<comment type="catalytic activity">
    <reaction evidence="7">
        <text>L-glutamine + H2O = L-glutamate + NH4(+)</text>
        <dbReference type="Rhea" id="RHEA:15889"/>
        <dbReference type="ChEBI" id="CHEBI:15377"/>
        <dbReference type="ChEBI" id="CHEBI:28938"/>
        <dbReference type="ChEBI" id="CHEBI:29985"/>
        <dbReference type="ChEBI" id="CHEBI:58359"/>
        <dbReference type="EC" id="3.5.1.2"/>
    </reaction>
</comment>
<dbReference type="Gene3D" id="1.10.238.210">
    <property type="match status" value="1"/>
</dbReference>
<dbReference type="Gene3D" id="3.40.710.10">
    <property type="entry name" value="DD-peptidase/beta-lactamase superfamily"/>
    <property type="match status" value="1"/>
</dbReference>
<dbReference type="InterPro" id="IPR012338">
    <property type="entry name" value="Beta-lactam/transpept-like"/>
</dbReference>
<evidence type="ECO:0000256" key="8">
    <source>
        <dbReference type="ARBA" id="ARBA00077251"/>
    </source>
</evidence>
<dbReference type="FunFam" id="1.25.40.20:FF:000069">
    <property type="entry name" value="Glutaminase, isoform E"/>
    <property type="match status" value="1"/>
</dbReference>
<dbReference type="InterPro" id="IPR015868">
    <property type="entry name" value="Glutaminase"/>
</dbReference>
<evidence type="ECO:0000256" key="3">
    <source>
        <dbReference type="ARBA" id="ARBA00012918"/>
    </source>
</evidence>
<feature type="compositionally biased region" description="Basic and acidic residues" evidence="10">
    <location>
        <begin position="564"/>
        <end position="580"/>
    </location>
</feature>
<dbReference type="SMART" id="SM00248">
    <property type="entry name" value="ANK"/>
    <property type="match status" value="2"/>
</dbReference>
<dbReference type="HAMAP" id="MF_00313">
    <property type="entry name" value="Glutaminase"/>
    <property type="match status" value="1"/>
</dbReference>
<dbReference type="Pfam" id="PF17959">
    <property type="entry name" value="EF-hand_14"/>
    <property type="match status" value="1"/>
</dbReference>
<dbReference type="GO" id="GO:0006537">
    <property type="term" value="P:glutamate biosynthetic process"/>
    <property type="evidence" value="ECO:0007669"/>
    <property type="project" value="TreeGrafter"/>
</dbReference>
<dbReference type="PROSITE" id="PS50088">
    <property type="entry name" value="ANK_REPEAT"/>
    <property type="match status" value="1"/>
</dbReference>
<evidence type="ECO:0000259" key="11">
    <source>
        <dbReference type="Pfam" id="PF17959"/>
    </source>
</evidence>
<dbReference type="FunFam" id="3.40.710.10:FF:000008">
    <property type="entry name" value="Glutaminase, isoform E"/>
    <property type="match status" value="1"/>
</dbReference>
<name>A0A2P2I911_9CRUS</name>
<evidence type="ECO:0000256" key="2">
    <source>
        <dbReference type="ARBA" id="ARBA00011881"/>
    </source>
</evidence>
<dbReference type="GO" id="GO:0006543">
    <property type="term" value="P:L-glutamine catabolic process"/>
    <property type="evidence" value="ECO:0007669"/>
    <property type="project" value="TreeGrafter"/>
</dbReference>
<evidence type="ECO:0000256" key="9">
    <source>
        <dbReference type="PROSITE-ProRule" id="PRU00023"/>
    </source>
</evidence>
<keyword evidence="6 9" id="KW-0040">ANK repeat</keyword>
<organism evidence="12">
    <name type="scientific">Hirondellea gigas</name>
    <dbReference type="NCBI Taxonomy" id="1518452"/>
    <lineage>
        <taxon>Eukaryota</taxon>
        <taxon>Metazoa</taxon>
        <taxon>Ecdysozoa</taxon>
        <taxon>Arthropoda</taxon>
        <taxon>Crustacea</taxon>
        <taxon>Multicrustacea</taxon>
        <taxon>Malacostraca</taxon>
        <taxon>Eumalacostraca</taxon>
        <taxon>Peracarida</taxon>
        <taxon>Amphipoda</taxon>
        <taxon>Amphilochidea</taxon>
        <taxon>Lysianassida</taxon>
        <taxon>Lysianassidira</taxon>
        <taxon>Lysianassoidea</taxon>
        <taxon>Lysianassidae</taxon>
        <taxon>Hirondellea</taxon>
    </lineage>
</organism>
<dbReference type="InterPro" id="IPR002110">
    <property type="entry name" value="Ankyrin_rpt"/>
</dbReference>
<dbReference type="SUPFAM" id="SSF48403">
    <property type="entry name" value="Ankyrin repeat"/>
    <property type="match status" value="1"/>
</dbReference>
<dbReference type="PANTHER" id="PTHR12544:SF29">
    <property type="entry name" value="GLUTAMINASE"/>
    <property type="match status" value="1"/>
</dbReference>
<sequence>MSQEPAWRDSMCISVDGDDKKEGKSNVEDVLFDMFKDDQTEKVHMGRFMAALTETGLQRSDPRLKEFRDNLSRVHASVTNHEESSVTALNLTRDQFKQVICDNVVLISRSLRHHFVIPQWGEFCSHIEDFFWASKALTGGKIASYIPQLARFSPEYWGVSVCSIDGQRYSIGDTNMSFTMQSCSKPITYAIALNELDADTVHRYVGTEPSGRMFNAIVLDYNNKPHNPLVNAGAIIVSALLHQLVKPDMTSSEKFDFVQQYFSRMAGGETVGFSNGTFLSERENADRNYALAYYMRENKCFPEKADLTAALDLYFQSCSMDVTTESVSVMAATLANGGICPITGDQVLQPAAVRDVLSLMHSCGMYDYSGQFAFKVGLPAKSAVCGAIMLVIPNVVGICTWSPPLDNLGNSVRGIKFCENMVSIFNFHRYDNLRFAANKKDPRKEKYETRGQKVVSLLFSASTGDVTAMRRYALSGVNMSECDYDGRTALHLAASEGHLDVVKFLLEKCKVHAAPMDRWKRTPADDASEFGYSSVAEHLTEYLLNHPGQTPTECKVSPPTIHEGAAEPDDHATGETKKRD</sequence>
<dbReference type="EC" id="3.5.1.2" evidence="3"/>
<evidence type="ECO:0000256" key="7">
    <source>
        <dbReference type="ARBA" id="ARBA00049534"/>
    </source>
</evidence>
<dbReference type="GO" id="GO:0004359">
    <property type="term" value="F:glutaminase activity"/>
    <property type="evidence" value="ECO:0007669"/>
    <property type="project" value="UniProtKB-EC"/>
</dbReference>
<reference evidence="12" key="1">
    <citation type="journal article" date="2018" name="Biosci. Biotechnol. Biochem.">
        <title>Polysaccharide hydrolase of the hadal zone amphipods Hirondellea gigas.</title>
        <authorList>
            <person name="Kobayashi H."/>
            <person name="Nagahama T."/>
            <person name="Arai W."/>
            <person name="Sasagawa Y."/>
            <person name="Umeda M."/>
            <person name="Hayashi T."/>
            <person name="Nikaido I."/>
            <person name="Watanabe H."/>
            <person name="Oguri K."/>
            <person name="Kitazato H."/>
            <person name="Fujioka K."/>
            <person name="Kido Y."/>
            <person name="Takami H."/>
        </authorList>
    </citation>
    <scope>NUCLEOTIDE SEQUENCE</scope>
    <source>
        <tissue evidence="12">Whole body</tissue>
    </source>
</reference>
<evidence type="ECO:0000256" key="10">
    <source>
        <dbReference type="SAM" id="MobiDB-lite"/>
    </source>
</evidence>
<dbReference type="EMBL" id="IACF01004905">
    <property type="protein sequence ID" value="LAB70492.1"/>
    <property type="molecule type" value="mRNA"/>
</dbReference>
<keyword evidence="5" id="KW-0378">Hydrolase</keyword>
<evidence type="ECO:0000256" key="1">
    <source>
        <dbReference type="ARBA" id="ARBA00011076"/>
    </source>
</evidence>